<protein>
    <recommendedName>
        <fullName evidence="2">N-acetyltransferase domain-containing protein</fullName>
    </recommendedName>
</protein>
<sequence length="243" mass="26140">MSYPPAFHTPRLSFVPINADAHAESIFECRGRADVMKYSINHAPDPSVAVTHAWASKYNHFDDQTPIDPENVSPIGYVISELPASSSPSNGTTNGTVNGTITNSTPTIDTTPTSQNQEGQARIIGTTGLRLSSSPLPNASPSIKRWEIGYGFHPDAWGRGLATETVRGWIRMVSEKGLVDGVPGLNCKPGTGNGGVEIKRALAACTDARNGASMRVLEKCGFVLAGEFLDEQGRRNFEFEFAF</sequence>
<name>A0A2I2FVJ2_9EURO</name>
<dbReference type="OrthoDB" id="630895at2759"/>
<reference evidence="3 4" key="1">
    <citation type="submission" date="2016-12" db="EMBL/GenBank/DDBJ databases">
        <title>The genomes of Aspergillus section Nigri reveals drivers in fungal speciation.</title>
        <authorList>
            <consortium name="DOE Joint Genome Institute"/>
            <person name="Vesth T.C."/>
            <person name="Nybo J."/>
            <person name="Theobald S."/>
            <person name="Brandl J."/>
            <person name="Frisvad J.C."/>
            <person name="Nielsen K.F."/>
            <person name="Lyhne E.K."/>
            <person name="Kogle M.E."/>
            <person name="Kuo A."/>
            <person name="Riley R."/>
            <person name="Clum A."/>
            <person name="Nolan M."/>
            <person name="Lipzen A."/>
            <person name="Salamov A."/>
            <person name="Henrissat B."/>
            <person name="Wiebenga A."/>
            <person name="De Vries R.P."/>
            <person name="Grigoriev I.V."/>
            <person name="Mortensen U.H."/>
            <person name="Andersen M.R."/>
            <person name="Baker S.E."/>
        </authorList>
    </citation>
    <scope>NUCLEOTIDE SEQUENCE [LARGE SCALE GENOMIC DNA]</scope>
    <source>
        <strain evidence="3 4">IBT 23096</strain>
    </source>
</reference>
<dbReference type="SUPFAM" id="SSF55729">
    <property type="entry name" value="Acyl-CoA N-acyltransferases (Nat)"/>
    <property type="match status" value="1"/>
</dbReference>
<feature type="region of interest" description="Disordered" evidence="1">
    <location>
        <begin position="99"/>
        <end position="119"/>
    </location>
</feature>
<evidence type="ECO:0000313" key="4">
    <source>
        <dbReference type="Proteomes" id="UP000234275"/>
    </source>
</evidence>
<feature type="domain" description="N-acetyltransferase" evidence="2">
    <location>
        <begin position="11"/>
        <end position="223"/>
    </location>
</feature>
<evidence type="ECO:0000259" key="2">
    <source>
        <dbReference type="Pfam" id="PF13302"/>
    </source>
</evidence>
<dbReference type="EMBL" id="MSFO01000009">
    <property type="protein sequence ID" value="PLB44586.1"/>
    <property type="molecule type" value="Genomic_DNA"/>
</dbReference>
<dbReference type="RefSeq" id="XP_024699888.1">
    <property type="nucleotide sequence ID" value="XM_024852545.1"/>
</dbReference>
<dbReference type="InterPro" id="IPR051531">
    <property type="entry name" value="N-acetyltransferase"/>
</dbReference>
<evidence type="ECO:0000256" key="1">
    <source>
        <dbReference type="SAM" id="MobiDB-lite"/>
    </source>
</evidence>
<dbReference type="AlphaFoldDB" id="A0A2I2FVJ2"/>
<proteinExistence type="predicted"/>
<dbReference type="STRING" id="1392250.A0A2I2FVJ2"/>
<comment type="caution">
    <text evidence="3">The sequence shown here is derived from an EMBL/GenBank/DDBJ whole genome shotgun (WGS) entry which is preliminary data.</text>
</comment>
<dbReference type="Pfam" id="PF13302">
    <property type="entry name" value="Acetyltransf_3"/>
    <property type="match status" value="1"/>
</dbReference>
<organism evidence="3 4">
    <name type="scientific">Aspergillus steynii IBT 23096</name>
    <dbReference type="NCBI Taxonomy" id="1392250"/>
    <lineage>
        <taxon>Eukaryota</taxon>
        <taxon>Fungi</taxon>
        <taxon>Dikarya</taxon>
        <taxon>Ascomycota</taxon>
        <taxon>Pezizomycotina</taxon>
        <taxon>Eurotiomycetes</taxon>
        <taxon>Eurotiomycetidae</taxon>
        <taxon>Eurotiales</taxon>
        <taxon>Aspergillaceae</taxon>
        <taxon>Aspergillus</taxon>
        <taxon>Aspergillus subgen. Circumdati</taxon>
    </lineage>
</organism>
<dbReference type="Proteomes" id="UP000234275">
    <property type="component" value="Unassembled WGS sequence"/>
</dbReference>
<feature type="compositionally biased region" description="Low complexity" evidence="1">
    <location>
        <begin position="99"/>
        <end position="114"/>
    </location>
</feature>
<dbReference type="InterPro" id="IPR016181">
    <property type="entry name" value="Acyl_CoA_acyltransferase"/>
</dbReference>
<dbReference type="PANTHER" id="PTHR43792">
    <property type="entry name" value="GNAT FAMILY, PUTATIVE (AFU_ORTHOLOGUE AFUA_3G00765)-RELATED-RELATED"/>
    <property type="match status" value="1"/>
</dbReference>
<keyword evidence="4" id="KW-1185">Reference proteome</keyword>
<dbReference type="VEuPathDB" id="FungiDB:P170DRAFT_468231"/>
<dbReference type="GeneID" id="36560243"/>
<dbReference type="PANTHER" id="PTHR43792:SF1">
    <property type="entry name" value="N-ACETYLTRANSFERASE DOMAIN-CONTAINING PROTEIN"/>
    <property type="match status" value="1"/>
</dbReference>
<dbReference type="GO" id="GO:0016747">
    <property type="term" value="F:acyltransferase activity, transferring groups other than amino-acyl groups"/>
    <property type="evidence" value="ECO:0007669"/>
    <property type="project" value="InterPro"/>
</dbReference>
<accession>A0A2I2FVJ2</accession>
<dbReference type="Gene3D" id="3.40.630.30">
    <property type="match status" value="1"/>
</dbReference>
<dbReference type="InterPro" id="IPR000182">
    <property type="entry name" value="GNAT_dom"/>
</dbReference>
<gene>
    <name evidence="3" type="ORF">P170DRAFT_468231</name>
</gene>
<evidence type="ECO:0000313" key="3">
    <source>
        <dbReference type="EMBL" id="PLB44586.1"/>
    </source>
</evidence>